<feature type="region of interest" description="Disordered" evidence="1">
    <location>
        <begin position="1"/>
        <end position="26"/>
    </location>
</feature>
<accession>A0AAD1RTG6</accession>
<organism evidence="2 3">
    <name type="scientific">Pelobates cultripes</name>
    <name type="common">Western spadefoot toad</name>
    <dbReference type="NCBI Taxonomy" id="61616"/>
    <lineage>
        <taxon>Eukaryota</taxon>
        <taxon>Metazoa</taxon>
        <taxon>Chordata</taxon>
        <taxon>Craniata</taxon>
        <taxon>Vertebrata</taxon>
        <taxon>Euteleostomi</taxon>
        <taxon>Amphibia</taxon>
        <taxon>Batrachia</taxon>
        <taxon>Anura</taxon>
        <taxon>Pelobatoidea</taxon>
        <taxon>Pelobatidae</taxon>
        <taxon>Pelobates</taxon>
    </lineage>
</organism>
<protein>
    <submittedName>
        <fullName evidence="2">Uncharacterized protein</fullName>
    </submittedName>
</protein>
<feature type="compositionally biased region" description="Basic and acidic residues" evidence="1">
    <location>
        <begin position="92"/>
        <end position="101"/>
    </location>
</feature>
<evidence type="ECO:0000313" key="2">
    <source>
        <dbReference type="EMBL" id="CAH2278007.1"/>
    </source>
</evidence>
<proteinExistence type="predicted"/>
<dbReference type="AlphaFoldDB" id="A0AAD1RTG6"/>
<reference evidence="2" key="1">
    <citation type="submission" date="2022-03" db="EMBL/GenBank/DDBJ databases">
        <authorList>
            <person name="Alioto T."/>
            <person name="Alioto T."/>
            <person name="Gomez Garrido J."/>
        </authorList>
    </citation>
    <scope>NUCLEOTIDE SEQUENCE</scope>
</reference>
<sequence>MTSGTLLAVSGEDGRQSTIPPNGARQPHCICADRVVVPPLGRRGDPGPHPTATPGGYITPGCGVGPKPKSKMAEATNGRADPQSLKQITDLSRPDTRENRQRISTTGPQMDNYHQRPMGEEEGRRKINNAASLTNTPNHTSHPTVPQKQPPPDYEHATGL</sequence>
<name>A0AAD1RTG6_PELCU</name>
<feature type="compositionally biased region" description="Polar residues" evidence="1">
    <location>
        <begin position="129"/>
        <end position="147"/>
    </location>
</feature>
<gene>
    <name evidence="2" type="ORF">PECUL_23A038620</name>
</gene>
<feature type="compositionally biased region" description="Basic and acidic residues" evidence="1">
    <location>
        <begin position="113"/>
        <end position="125"/>
    </location>
</feature>
<dbReference type="Proteomes" id="UP001295444">
    <property type="component" value="Chromosome 03"/>
</dbReference>
<feature type="region of interest" description="Disordered" evidence="1">
    <location>
        <begin position="40"/>
        <end position="160"/>
    </location>
</feature>
<evidence type="ECO:0000313" key="3">
    <source>
        <dbReference type="Proteomes" id="UP001295444"/>
    </source>
</evidence>
<keyword evidence="3" id="KW-1185">Reference proteome</keyword>
<dbReference type="EMBL" id="OW240914">
    <property type="protein sequence ID" value="CAH2278007.1"/>
    <property type="molecule type" value="Genomic_DNA"/>
</dbReference>
<evidence type="ECO:0000256" key="1">
    <source>
        <dbReference type="SAM" id="MobiDB-lite"/>
    </source>
</evidence>